<organism evidence="2 3">
    <name type="scientific">Streptomyces autolyticus</name>
    <dbReference type="NCBI Taxonomy" id="75293"/>
    <lineage>
        <taxon>Bacteria</taxon>
        <taxon>Bacillati</taxon>
        <taxon>Actinomycetota</taxon>
        <taxon>Actinomycetes</taxon>
        <taxon>Kitasatosporales</taxon>
        <taxon>Streptomycetaceae</taxon>
        <taxon>Streptomyces</taxon>
    </lineage>
</organism>
<feature type="compositionally biased region" description="Basic and acidic residues" evidence="1">
    <location>
        <begin position="70"/>
        <end position="90"/>
    </location>
</feature>
<dbReference type="EMBL" id="CP019458">
    <property type="protein sequence ID" value="AQA11658.1"/>
    <property type="molecule type" value="Genomic_DNA"/>
</dbReference>
<keyword evidence="3" id="KW-1185">Reference proteome</keyword>
<protein>
    <submittedName>
        <fullName evidence="2">Uncharacterized protein</fullName>
    </submittedName>
</protein>
<evidence type="ECO:0000313" key="3">
    <source>
        <dbReference type="Proteomes" id="UP000187851"/>
    </source>
</evidence>
<evidence type="ECO:0000256" key="1">
    <source>
        <dbReference type="SAM" id="MobiDB-lite"/>
    </source>
</evidence>
<evidence type="ECO:0000313" key="2">
    <source>
        <dbReference type="EMBL" id="AQA11658.1"/>
    </source>
</evidence>
<name>A0ABM6HCE8_9ACTN</name>
<accession>A0ABM6HCE8</accession>
<feature type="compositionally biased region" description="Low complexity" evidence="1">
    <location>
        <begin position="92"/>
        <end position="123"/>
    </location>
</feature>
<reference evidence="2 3" key="1">
    <citation type="journal article" date="2017" name="J. Biotechnol.">
        <title>The complete genome sequence of Streptomyces autolyticus CGMCC 0516, the producer of geldanamycin, autolytimycin, reblastatin and elaiophylin.</title>
        <authorList>
            <person name="Yin M."/>
            <person name="Jiang M."/>
            <person name="Ren Z."/>
            <person name="Dong Y."/>
            <person name="Lu T."/>
        </authorList>
    </citation>
    <scope>NUCLEOTIDE SEQUENCE [LARGE SCALE GENOMIC DNA]</scope>
    <source>
        <strain evidence="2 3">CGMCC0516</strain>
    </source>
</reference>
<dbReference type="Proteomes" id="UP000187851">
    <property type="component" value="Chromosome"/>
</dbReference>
<proteinExistence type="predicted"/>
<feature type="region of interest" description="Disordered" evidence="1">
    <location>
        <begin position="21"/>
        <end position="151"/>
    </location>
</feature>
<sequence>MAAVLGPVLAALFVAELATEGHWRESSPAPSRQEPVADRSGGVTDSDEPATRDPDDPGAVPSAGDSGDGESAKGKDKGNGKDGGKSKDGDGDTSPDPDGGSSSDPSDDSSSAPGGPGTTHRPTPSNPRPTAPATVVPTPTPTPSETCTRFLWWCT</sequence>
<gene>
    <name evidence="2" type="ORF">BV401_15415</name>
</gene>